<comment type="caution">
    <text evidence="1">The sequence shown here is derived from an EMBL/GenBank/DDBJ whole genome shotgun (WGS) entry which is preliminary data.</text>
</comment>
<accession>A0A0F9DNQ6</accession>
<evidence type="ECO:0008006" key="2">
    <source>
        <dbReference type="Google" id="ProtNLM"/>
    </source>
</evidence>
<dbReference type="EMBL" id="LAZR01028207">
    <property type="protein sequence ID" value="KKL63334.1"/>
    <property type="molecule type" value="Genomic_DNA"/>
</dbReference>
<organism evidence="1">
    <name type="scientific">marine sediment metagenome</name>
    <dbReference type="NCBI Taxonomy" id="412755"/>
    <lineage>
        <taxon>unclassified sequences</taxon>
        <taxon>metagenomes</taxon>
        <taxon>ecological metagenomes</taxon>
    </lineage>
</organism>
<evidence type="ECO:0000313" key="1">
    <source>
        <dbReference type="EMBL" id="KKL63334.1"/>
    </source>
</evidence>
<name>A0A0F9DNQ6_9ZZZZ</name>
<gene>
    <name evidence="1" type="ORF">LCGC14_2176150</name>
</gene>
<reference evidence="1" key="1">
    <citation type="journal article" date="2015" name="Nature">
        <title>Complex archaea that bridge the gap between prokaryotes and eukaryotes.</title>
        <authorList>
            <person name="Spang A."/>
            <person name="Saw J.H."/>
            <person name="Jorgensen S.L."/>
            <person name="Zaremba-Niedzwiedzka K."/>
            <person name="Martijn J."/>
            <person name="Lind A.E."/>
            <person name="van Eijk R."/>
            <person name="Schleper C."/>
            <person name="Guy L."/>
            <person name="Ettema T.J."/>
        </authorList>
    </citation>
    <scope>NUCLEOTIDE SEQUENCE</scope>
</reference>
<proteinExistence type="predicted"/>
<protein>
    <recommendedName>
        <fullName evidence="2">IrrE N-terminal-like domain-containing protein</fullName>
    </recommendedName>
</protein>
<sequence length="82" mass="10055">MRIFPRIRFVKELPQWIIASPNAAYTPHLKTIWIRSTMSRWRIARGLVHEFGHYFIDIFTRSHRLQLLYDKIWGRIFRKGRS</sequence>
<dbReference type="AlphaFoldDB" id="A0A0F9DNQ6"/>